<keyword evidence="3" id="KW-1185">Reference proteome</keyword>
<gene>
    <name evidence="2" type="ORF">C2G38_2251730</name>
</gene>
<keyword evidence="1" id="KW-0175">Coiled coil</keyword>
<dbReference type="PANTHER" id="PTHR15141">
    <property type="entry name" value="TRANSCRIPTION ELONGATION FACTOR B POLYPEPTIDE 3"/>
    <property type="match status" value="1"/>
</dbReference>
<dbReference type="InterPro" id="IPR010684">
    <property type="entry name" value="RNA_pol_II_trans_fac_SIII_A"/>
</dbReference>
<dbReference type="EMBL" id="QKWP01001449">
    <property type="protein sequence ID" value="RIB08878.1"/>
    <property type="molecule type" value="Genomic_DNA"/>
</dbReference>
<feature type="coiled-coil region" evidence="1">
    <location>
        <begin position="107"/>
        <end position="138"/>
    </location>
</feature>
<name>A0A397UI30_9GLOM</name>
<dbReference type="GO" id="GO:0070449">
    <property type="term" value="C:elongin complex"/>
    <property type="evidence" value="ECO:0007669"/>
    <property type="project" value="InterPro"/>
</dbReference>
<dbReference type="AlphaFoldDB" id="A0A397UI30"/>
<dbReference type="Pfam" id="PF06881">
    <property type="entry name" value="Elongin_A"/>
    <property type="match status" value="1"/>
</dbReference>
<dbReference type="PANTHER" id="PTHR15141:SF76">
    <property type="entry name" value="TRANSCRIPTION ELONGATION FACTOR B POLYPEPTIDE 3"/>
    <property type="match status" value="1"/>
</dbReference>
<sequence>MSSTSALNRTVTKKSSLPKLLELCYKKLISHKHLLYKVGKAPYYLLKPVLRHCTPDELRNLEEANPHIMDEDMELWRDHYVRDNSNPSRRIVDPDDEDWRQLYWRSKEEQASRLANALEKLRQSKKQHDRQKEEKKIKILPGLHDPSRKRNLTGWQKMTPLQKLRRNYEKNDYYRPAFKQESSTIRTGSNQIGLKNNLRHEPYPTVGAVAPQRRVNAIVTNNNMYKNTTQDASRTSVPAKTASTKVVAKNNTTKLSDNSHVYRKQESSTIRTGSNQIGLKNNLRREPYPTVGAVAPQRRVNAIVSNNNMYTNSTLAASRTSVPAKTASTKVVAKKNTTKLSDNSHVIRTKSDVRQKLYSKSHYDIQNDKAATIKSSKHLKSKRVA</sequence>
<proteinExistence type="predicted"/>
<accession>A0A397UI30</accession>
<dbReference type="Proteomes" id="UP000266673">
    <property type="component" value="Unassembled WGS sequence"/>
</dbReference>
<dbReference type="GO" id="GO:0006368">
    <property type="term" value="P:transcription elongation by RNA polymerase II"/>
    <property type="evidence" value="ECO:0007669"/>
    <property type="project" value="InterPro"/>
</dbReference>
<dbReference type="OrthoDB" id="21513at2759"/>
<evidence type="ECO:0000313" key="2">
    <source>
        <dbReference type="EMBL" id="RIB08878.1"/>
    </source>
</evidence>
<evidence type="ECO:0000313" key="3">
    <source>
        <dbReference type="Proteomes" id="UP000266673"/>
    </source>
</evidence>
<dbReference type="Gene3D" id="6.10.250.3180">
    <property type="match status" value="1"/>
</dbReference>
<protein>
    <submittedName>
        <fullName evidence="2">RNA polymerase II transcription factor SIII subunit A-domain-containing protein</fullName>
    </submittedName>
</protein>
<reference evidence="2 3" key="1">
    <citation type="submission" date="2018-06" db="EMBL/GenBank/DDBJ databases">
        <title>Comparative genomics reveals the genomic features of Rhizophagus irregularis, R. cerebriforme, R. diaphanum and Gigaspora rosea, and their symbiotic lifestyle signature.</title>
        <authorList>
            <person name="Morin E."/>
            <person name="San Clemente H."/>
            <person name="Chen E.C.H."/>
            <person name="De La Providencia I."/>
            <person name="Hainaut M."/>
            <person name="Kuo A."/>
            <person name="Kohler A."/>
            <person name="Murat C."/>
            <person name="Tang N."/>
            <person name="Roy S."/>
            <person name="Loubradou J."/>
            <person name="Henrissat B."/>
            <person name="Grigoriev I.V."/>
            <person name="Corradi N."/>
            <person name="Roux C."/>
            <person name="Martin F.M."/>
        </authorList>
    </citation>
    <scope>NUCLEOTIDE SEQUENCE [LARGE SCALE GENOMIC DNA]</scope>
    <source>
        <strain evidence="2 3">DAOM 194757</strain>
    </source>
</reference>
<dbReference type="InterPro" id="IPR051870">
    <property type="entry name" value="Elongin-A_domain"/>
</dbReference>
<evidence type="ECO:0000256" key="1">
    <source>
        <dbReference type="SAM" id="Coils"/>
    </source>
</evidence>
<dbReference type="STRING" id="44941.A0A397UI30"/>
<organism evidence="2 3">
    <name type="scientific">Gigaspora rosea</name>
    <dbReference type="NCBI Taxonomy" id="44941"/>
    <lineage>
        <taxon>Eukaryota</taxon>
        <taxon>Fungi</taxon>
        <taxon>Fungi incertae sedis</taxon>
        <taxon>Mucoromycota</taxon>
        <taxon>Glomeromycotina</taxon>
        <taxon>Glomeromycetes</taxon>
        <taxon>Diversisporales</taxon>
        <taxon>Gigasporaceae</taxon>
        <taxon>Gigaspora</taxon>
    </lineage>
</organism>
<comment type="caution">
    <text evidence="2">The sequence shown here is derived from an EMBL/GenBank/DDBJ whole genome shotgun (WGS) entry which is preliminary data.</text>
</comment>